<sequence length="129" mass="15148">MNLTIPCELSDYIQAIITFNKLSYQNYESYEVLYKKLLTYLKKENISLPKDLVVKQEKPKKWVDEEESSDNEEPKGKCIMVHIDEFHTEKCDNRSNMVDDDLSLAARDSKRQDWVPSFILFSLPDDLHG</sequence>
<gene>
    <name evidence="1" type="ORF">LSALG_LOCUS42904</name>
</gene>
<proteinExistence type="predicted"/>
<accession>A0AA36A4M4</accession>
<dbReference type="AlphaFoldDB" id="A0AA36A4M4"/>
<reference evidence="1" key="1">
    <citation type="submission" date="2023-04" db="EMBL/GenBank/DDBJ databases">
        <authorList>
            <person name="Vijverberg K."/>
            <person name="Xiong W."/>
            <person name="Schranz E."/>
        </authorList>
    </citation>
    <scope>NUCLEOTIDE SEQUENCE</scope>
</reference>
<organism evidence="1 2">
    <name type="scientific">Lactuca saligna</name>
    <name type="common">Willowleaf lettuce</name>
    <dbReference type="NCBI Taxonomy" id="75948"/>
    <lineage>
        <taxon>Eukaryota</taxon>
        <taxon>Viridiplantae</taxon>
        <taxon>Streptophyta</taxon>
        <taxon>Embryophyta</taxon>
        <taxon>Tracheophyta</taxon>
        <taxon>Spermatophyta</taxon>
        <taxon>Magnoliopsida</taxon>
        <taxon>eudicotyledons</taxon>
        <taxon>Gunneridae</taxon>
        <taxon>Pentapetalae</taxon>
        <taxon>asterids</taxon>
        <taxon>campanulids</taxon>
        <taxon>Asterales</taxon>
        <taxon>Asteraceae</taxon>
        <taxon>Cichorioideae</taxon>
        <taxon>Cichorieae</taxon>
        <taxon>Lactucinae</taxon>
        <taxon>Lactuca</taxon>
    </lineage>
</organism>
<protein>
    <submittedName>
        <fullName evidence="1">Uncharacterized protein</fullName>
    </submittedName>
</protein>
<name>A0AA36A4M4_LACSI</name>
<evidence type="ECO:0000313" key="2">
    <source>
        <dbReference type="Proteomes" id="UP001177003"/>
    </source>
</evidence>
<evidence type="ECO:0000313" key="1">
    <source>
        <dbReference type="EMBL" id="CAI9304536.1"/>
    </source>
</evidence>
<keyword evidence="2" id="KW-1185">Reference proteome</keyword>
<dbReference type="Proteomes" id="UP001177003">
    <property type="component" value="Chromosome 9"/>
</dbReference>
<dbReference type="EMBL" id="OX465085">
    <property type="protein sequence ID" value="CAI9304536.1"/>
    <property type="molecule type" value="Genomic_DNA"/>
</dbReference>